<dbReference type="EC" id="2.7.13.3" evidence="2"/>
<comment type="catalytic activity">
    <reaction evidence="1">
        <text>ATP + protein L-histidine = ADP + protein N-phospho-L-histidine.</text>
        <dbReference type="EC" id="2.7.13.3"/>
    </reaction>
</comment>
<evidence type="ECO:0000313" key="10">
    <source>
        <dbReference type="Proteomes" id="UP001501175"/>
    </source>
</evidence>
<dbReference type="CDD" id="cd00082">
    <property type="entry name" value="HisKA"/>
    <property type="match status" value="1"/>
</dbReference>
<evidence type="ECO:0000256" key="5">
    <source>
        <dbReference type="SAM" id="Coils"/>
    </source>
</evidence>
<dbReference type="InterPro" id="IPR004358">
    <property type="entry name" value="Sig_transdc_His_kin-like_C"/>
</dbReference>
<feature type="chain" id="PRO_5045473337" description="histidine kinase" evidence="7">
    <location>
        <begin position="21"/>
        <end position="664"/>
    </location>
</feature>
<accession>A0ABP8MTK7</accession>
<dbReference type="Gene3D" id="1.10.287.130">
    <property type="match status" value="1"/>
</dbReference>
<evidence type="ECO:0000256" key="1">
    <source>
        <dbReference type="ARBA" id="ARBA00000085"/>
    </source>
</evidence>
<dbReference type="PROSITE" id="PS50109">
    <property type="entry name" value="HIS_KIN"/>
    <property type="match status" value="1"/>
</dbReference>
<keyword evidence="6" id="KW-0472">Membrane</keyword>
<reference evidence="10" key="1">
    <citation type="journal article" date="2019" name="Int. J. Syst. Evol. Microbiol.">
        <title>The Global Catalogue of Microorganisms (GCM) 10K type strain sequencing project: providing services to taxonomists for standard genome sequencing and annotation.</title>
        <authorList>
            <consortium name="The Broad Institute Genomics Platform"/>
            <consortium name="The Broad Institute Genome Sequencing Center for Infectious Disease"/>
            <person name="Wu L."/>
            <person name="Ma J."/>
        </authorList>
    </citation>
    <scope>NUCLEOTIDE SEQUENCE [LARGE SCALE GENOMIC DNA]</scope>
    <source>
        <strain evidence="10">JCM 17927</strain>
    </source>
</reference>
<dbReference type="InterPro" id="IPR011990">
    <property type="entry name" value="TPR-like_helical_dom_sf"/>
</dbReference>
<dbReference type="Pfam" id="PF00512">
    <property type="entry name" value="HisKA"/>
    <property type="match status" value="1"/>
</dbReference>
<dbReference type="Gene3D" id="3.30.565.10">
    <property type="entry name" value="Histidine kinase-like ATPase, C-terminal domain"/>
    <property type="match status" value="1"/>
</dbReference>
<keyword evidence="7" id="KW-0732">Signal</keyword>
<dbReference type="SMART" id="SM00028">
    <property type="entry name" value="TPR"/>
    <property type="match status" value="5"/>
</dbReference>
<dbReference type="Proteomes" id="UP001501175">
    <property type="component" value="Unassembled WGS sequence"/>
</dbReference>
<organism evidence="9 10">
    <name type="scientific">Nibrella saemangeumensis</name>
    <dbReference type="NCBI Taxonomy" id="1084526"/>
    <lineage>
        <taxon>Bacteria</taxon>
        <taxon>Pseudomonadati</taxon>
        <taxon>Bacteroidota</taxon>
        <taxon>Cytophagia</taxon>
        <taxon>Cytophagales</taxon>
        <taxon>Spirosomataceae</taxon>
        <taxon>Nibrella</taxon>
    </lineage>
</organism>
<dbReference type="SUPFAM" id="SSF47384">
    <property type="entry name" value="Homodimeric domain of signal transducing histidine kinase"/>
    <property type="match status" value="1"/>
</dbReference>
<gene>
    <name evidence="9" type="ORF">GCM10023189_24170</name>
</gene>
<feature type="repeat" description="TPR" evidence="4">
    <location>
        <begin position="121"/>
        <end position="154"/>
    </location>
</feature>
<dbReference type="InterPro" id="IPR005467">
    <property type="entry name" value="His_kinase_dom"/>
</dbReference>
<evidence type="ECO:0000259" key="8">
    <source>
        <dbReference type="PROSITE" id="PS50109"/>
    </source>
</evidence>
<dbReference type="InterPro" id="IPR019734">
    <property type="entry name" value="TPR_rpt"/>
</dbReference>
<evidence type="ECO:0000256" key="7">
    <source>
        <dbReference type="SAM" id="SignalP"/>
    </source>
</evidence>
<dbReference type="Pfam" id="PF02518">
    <property type="entry name" value="HATPase_c"/>
    <property type="match status" value="1"/>
</dbReference>
<dbReference type="PANTHER" id="PTHR43065:SF42">
    <property type="entry name" value="TWO-COMPONENT SENSOR PPRA"/>
    <property type="match status" value="1"/>
</dbReference>
<dbReference type="PANTHER" id="PTHR43065">
    <property type="entry name" value="SENSOR HISTIDINE KINASE"/>
    <property type="match status" value="1"/>
</dbReference>
<dbReference type="EMBL" id="BAABHD010000027">
    <property type="protein sequence ID" value="GAA4455839.1"/>
    <property type="molecule type" value="Genomic_DNA"/>
</dbReference>
<name>A0ABP8MTK7_9BACT</name>
<dbReference type="SMART" id="SM00387">
    <property type="entry name" value="HATPase_c"/>
    <property type="match status" value="1"/>
</dbReference>
<dbReference type="InterPro" id="IPR003661">
    <property type="entry name" value="HisK_dim/P_dom"/>
</dbReference>
<feature type="signal peptide" evidence="7">
    <location>
        <begin position="1"/>
        <end position="20"/>
    </location>
</feature>
<feature type="transmembrane region" description="Helical" evidence="6">
    <location>
        <begin position="349"/>
        <end position="367"/>
    </location>
</feature>
<dbReference type="SMART" id="SM00388">
    <property type="entry name" value="HisKA"/>
    <property type="match status" value="1"/>
</dbReference>
<keyword evidence="6" id="KW-1133">Transmembrane helix</keyword>
<dbReference type="InterPro" id="IPR003594">
    <property type="entry name" value="HATPase_dom"/>
</dbReference>
<keyword evidence="6" id="KW-0812">Transmembrane</keyword>
<dbReference type="InterPro" id="IPR036097">
    <property type="entry name" value="HisK_dim/P_sf"/>
</dbReference>
<keyword evidence="3" id="KW-0597">Phosphoprotein</keyword>
<evidence type="ECO:0000313" key="9">
    <source>
        <dbReference type="EMBL" id="GAA4455839.1"/>
    </source>
</evidence>
<feature type="domain" description="Histidine kinase" evidence="8">
    <location>
        <begin position="423"/>
        <end position="662"/>
    </location>
</feature>
<evidence type="ECO:0000256" key="2">
    <source>
        <dbReference type="ARBA" id="ARBA00012438"/>
    </source>
</evidence>
<dbReference type="Gene3D" id="1.25.40.10">
    <property type="entry name" value="Tetratricopeptide repeat domain"/>
    <property type="match status" value="1"/>
</dbReference>
<dbReference type="SUPFAM" id="SSF48452">
    <property type="entry name" value="TPR-like"/>
    <property type="match status" value="2"/>
</dbReference>
<dbReference type="SUPFAM" id="SSF55874">
    <property type="entry name" value="ATPase domain of HSP90 chaperone/DNA topoisomerase II/histidine kinase"/>
    <property type="match status" value="1"/>
</dbReference>
<dbReference type="PRINTS" id="PR00344">
    <property type="entry name" value="BCTRLSENSOR"/>
</dbReference>
<keyword evidence="10" id="KW-1185">Reference proteome</keyword>
<dbReference type="Pfam" id="PF13374">
    <property type="entry name" value="TPR_10"/>
    <property type="match status" value="1"/>
</dbReference>
<comment type="caution">
    <text evidence="9">The sequence shown here is derived from an EMBL/GenBank/DDBJ whole genome shotgun (WGS) entry which is preliminary data.</text>
</comment>
<sequence>MKRLPIFLCLWIFSVSLATAQNTQIDSLRRVLAHTRQDTGRVMILARLSSAYTIYSVDSSLQIAQRALTLARRIGFKKGEARSLNAVGYALREHGRLPEAMEYAYKALNLTTAIGEISEKASAINGIGVVYVNLGDDRNALTYYKQALKLFEDLGEKRNIGIQLNNMTSVYIRLGLLDSAQLTNRRAYPLVKDLPESVVKSSVIRNRGRLKALTGNPQSALPDYRQALRLTYEDNNLRNRSQIQYFLADLFWGLHQPDSCLLYGRQALLNSRFVYKTNIPRTARLMASVYKSRNNFDSAYHYLQIATAAGDSLYGPEKFQKLQLLTLREQHRQQVLLAAQEIYQNKVRLYSLLVGLAVIGLIALILYRSNRQKQKANHLLQRQKEEIHRQRDKAETALTNLKATQTQLIQREKMASLGELTAGIAHEIQNPLNFVNNLSEVSTELVEELAEEIKAGHTADALDLTGDLKETLQKVSHHGQRAGAIVRGMLQHSQASNGQKEPTDLNALADEYLRLAYQNQRAKDQDFTAELKLNVDPNLGKVNVASQDLGRVLLNLYNNAFYAVQEKARAAANGYQPQIEVSTHRENGVVELRVKDNGAGIPPEILSKIYQPFFTTKPTGQGTGLGLSLSYDIVTKGHGGEMAVESQENTYTEFVITLPVAKPA</sequence>
<dbReference type="Pfam" id="PF13181">
    <property type="entry name" value="TPR_8"/>
    <property type="match status" value="1"/>
</dbReference>
<proteinExistence type="predicted"/>
<keyword evidence="5" id="KW-0175">Coiled coil</keyword>
<evidence type="ECO:0000256" key="3">
    <source>
        <dbReference type="ARBA" id="ARBA00022553"/>
    </source>
</evidence>
<dbReference type="InterPro" id="IPR036890">
    <property type="entry name" value="HATPase_C_sf"/>
</dbReference>
<keyword evidence="4" id="KW-0802">TPR repeat</keyword>
<evidence type="ECO:0000256" key="6">
    <source>
        <dbReference type="SAM" id="Phobius"/>
    </source>
</evidence>
<protein>
    <recommendedName>
        <fullName evidence="2">histidine kinase</fullName>
        <ecNumber evidence="2">2.7.13.3</ecNumber>
    </recommendedName>
</protein>
<evidence type="ECO:0000256" key="4">
    <source>
        <dbReference type="PROSITE-ProRule" id="PRU00339"/>
    </source>
</evidence>
<dbReference type="PROSITE" id="PS50005">
    <property type="entry name" value="TPR"/>
    <property type="match status" value="1"/>
</dbReference>
<feature type="coiled-coil region" evidence="5">
    <location>
        <begin position="370"/>
        <end position="404"/>
    </location>
</feature>